<sequence>MTTKVAVPDGEFDLHVWLPEAGRGPGVLLIQEIFGVGEYIRAVAEDLAGLGYVVAAPDLFWRMEPNWTVQATPETMPQAMEAQARFDQAKGLDDLEASLAKLVEMPEVAGKVGALGFCMGGTLAYLLAARTDLDAVVSFYGSGVAGALDQIDRIGGPLLFVFGGSDPYISRESVAEVERAAETRPNIDIAVVEQGGHAFHNRTSQMFYQEEPAKEGWALAEDFLRRHLAS</sequence>
<dbReference type="Gene3D" id="3.40.50.1820">
    <property type="entry name" value="alpha/beta hydrolase"/>
    <property type="match status" value="1"/>
</dbReference>
<evidence type="ECO:0000259" key="1">
    <source>
        <dbReference type="Pfam" id="PF01738"/>
    </source>
</evidence>
<dbReference type="Proteomes" id="UP000774570">
    <property type="component" value="Unassembled WGS sequence"/>
</dbReference>
<keyword evidence="3" id="KW-1185">Reference proteome</keyword>
<dbReference type="InterPro" id="IPR051049">
    <property type="entry name" value="Dienelactone_hydrolase-like"/>
</dbReference>
<dbReference type="RefSeq" id="WP_220168436.1">
    <property type="nucleotide sequence ID" value="NZ_JAIBOA010000015.1"/>
</dbReference>
<comment type="caution">
    <text evidence="2">The sequence shown here is derived from an EMBL/GenBank/DDBJ whole genome shotgun (WGS) entry which is preliminary data.</text>
</comment>
<dbReference type="PANTHER" id="PTHR46623">
    <property type="entry name" value="CARBOXYMETHYLENEBUTENOLIDASE-RELATED"/>
    <property type="match status" value="1"/>
</dbReference>
<reference evidence="2 3" key="1">
    <citation type="submission" date="2021-07" db="EMBL/GenBank/DDBJ databases">
        <title>Actinomadura sp. PM05-2 isolated from lichen.</title>
        <authorList>
            <person name="Somphong A."/>
            <person name="Phongsopitanun W."/>
            <person name="Tanasupawat S."/>
            <person name="Peongsungnone V."/>
        </authorList>
    </citation>
    <scope>NUCLEOTIDE SEQUENCE [LARGE SCALE GENOMIC DNA]</scope>
    <source>
        <strain evidence="2 3">PM05-2</strain>
    </source>
</reference>
<proteinExistence type="predicted"/>
<dbReference type="SUPFAM" id="SSF53474">
    <property type="entry name" value="alpha/beta-Hydrolases"/>
    <property type="match status" value="1"/>
</dbReference>
<dbReference type="EMBL" id="JAIBOA010000015">
    <property type="protein sequence ID" value="MBW8485203.1"/>
    <property type="molecule type" value="Genomic_DNA"/>
</dbReference>
<dbReference type="InterPro" id="IPR002925">
    <property type="entry name" value="Dienelactn_hydro"/>
</dbReference>
<dbReference type="InterPro" id="IPR029058">
    <property type="entry name" value="AB_hydrolase_fold"/>
</dbReference>
<protein>
    <submittedName>
        <fullName evidence="2">Dienelactone hydrolase family protein</fullName>
    </submittedName>
</protein>
<accession>A0ABS7FXN7</accession>
<evidence type="ECO:0000313" key="2">
    <source>
        <dbReference type="EMBL" id="MBW8485203.1"/>
    </source>
</evidence>
<feature type="domain" description="Dienelactone hydrolase" evidence="1">
    <location>
        <begin position="16"/>
        <end position="227"/>
    </location>
</feature>
<dbReference type="GO" id="GO:0016787">
    <property type="term" value="F:hydrolase activity"/>
    <property type="evidence" value="ECO:0007669"/>
    <property type="project" value="UniProtKB-KW"/>
</dbReference>
<evidence type="ECO:0000313" key="3">
    <source>
        <dbReference type="Proteomes" id="UP000774570"/>
    </source>
</evidence>
<organism evidence="2 3">
    <name type="scientific">Actinomadura parmotrematis</name>
    <dbReference type="NCBI Taxonomy" id="2864039"/>
    <lineage>
        <taxon>Bacteria</taxon>
        <taxon>Bacillati</taxon>
        <taxon>Actinomycetota</taxon>
        <taxon>Actinomycetes</taxon>
        <taxon>Streptosporangiales</taxon>
        <taxon>Thermomonosporaceae</taxon>
        <taxon>Actinomadura</taxon>
    </lineage>
</organism>
<name>A0ABS7FXN7_9ACTN</name>
<dbReference type="Pfam" id="PF01738">
    <property type="entry name" value="DLH"/>
    <property type="match status" value="1"/>
</dbReference>
<dbReference type="PANTHER" id="PTHR46623:SF6">
    <property type="entry name" value="ALPHA_BETA-HYDROLASES SUPERFAMILY PROTEIN"/>
    <property type="match status" value="1"/>
</dbReference>
<gene>
    <name evidence="2" type="ORF">K1Y72_22680</name>
</gene>
<keyword evidence="2" id="KW-0378">Hydrolase</keyword>